<keyword evidence="9" id="KW-0234">DNA repair</keyword>
<keyword evidence="5" id="KW-0479">Metal-binding</keyword>
<accession>H2Z106</accession>
<evidence type="ECO:0000256" key="8">
    <source>
        <dbReference type="ARBA" id="ARBA00022842"/>
    </source>
</evidence>
<evidence type="ECO:0000256" key="6">
    <source>
        <dbReference type="ARBA" id="ARBA00022763"/>
    </source>
</evidence>
<name>H2Z106_CIOSA</name>
<evidence type="ECO:0000256" key="9">
    <source>
        <dbReference type="ARBA" id="ARBA00023204"/>
    </source>
</evidence>
<evidence type="ECO:0000313" key="12">
    <source>
        <dbReference type="Proteomes" id="UP000007875"/>
    </source>
</evidence>
<evidence type="ECO:0000313" key="11">
    <source>
        <dbReference type="Ensembl" id="ENSCSAVP00000011268.1"/>
    </source>
</evidence>
<evidence type="ECO:0000256" key="4">
    <source>
        <dbReference type="ARBA" id="ARBA00022722"/>
    </source>
</evidence>
<dbReference type="GO" id="GO:0005737">
    <property type="term" value="C:cytoplasm"/>
    <property type="evidence" value="ECO:0007669"/>
    <property type="project" value="TreeGrafter"/>
</dbReference>
<comment type="subcellular location">
    <subcellularLocation>
        <location evidence="3">Nucleus</location>
    </subcellularLocation>
</comment>
<keyword evidence="7" id="KW-0378">Hydrolase</keyword>
<sequence length="215" mass="25355">MQPFLMDYELYSSKILSWNLHCRPPFVYQNKNRKEIVNHVCQVITREDPLLICLQDVGRYDYNQIHNAFRQSYGFHSVRNSIGEIEDPDSCTTVIMFKKELVSHTEGKHYMFHSLRLTEYLHLFQVKVKGNVIVVMTAQLEKRKSNSKERQQQLEQIFQMMSKCPLSTTAIFAGSLHITDFELKNAMRQFDKNVTELWKHLHLKSSINDQLSVKN</sequence>
<comment type="cofactor">
    <cofactor evidence="1">
        <name>Mn(2+)</name>
        <dbReference type="ChEBI" id="CHEBI:29035"/>
    </cofactor>
</comment>
<evidence type="ECO:0008006" key="13">
    <source>
        <dbReference type="Google" id="ProtNLM"/>
    </source>
</evidence>
<keyword evidence="10" id="KW-0539">Nucleus</keyword>
<keyword evidence="12" id="KW-1185">Reference proteome</keyword>
<dbReference type="PANTHER" id="PTHR15822">
    <property type="entry name" value="TRAF AND TNF RECEPTOR-ASSOCIATED PROTEIN"/>
    <property type="match status" value="1"/>
</dbReference>
<dbReference type="Proteomes" id="UP000007875">
    <property type="component" value="Unassembled WGS sequence"/>
</dbReference>
<dbReference type="Ensembl" id="ENSCSAVT00000011400.1">
    <property type="protein sequence ID" value="ENSCSAVP00000011268.1"/>
    <property type="gene ID" value="ENSCSAVG00000006594.1"/>
</dbReference>
<dbReference type="InterPro" id="IPR051547">
    <property type="entry name" value="TDP2-like"/>
</dbReference>
<dbReference type="AlphaFoldDB" id="H2Z106"/>
<proteinExistence type="predicted"/>
<evidence type="ECO:0000256" key="1">
    <source>
        <dbReference type="ARBA" id="ARBA00001936"/>
    </source>
</evidence>
<keyword evidence="4" id="KW-0540">Nuclease</keyword>
<evidence type="ECO:0000256" key="3">
    <source>
        <dbReference type="ARBA" id="ARBA00004123"/>
    </source>
</evidence>
<dbReference type="OMA" id="NLHCRPP"/>
<keyword evidence="8" id="KW-0460">Magnesium</keyword>
<evidence type="ECO:0000256" key="2">
    <source>
        <dbReference type="ARBA" id="ARBA00001946"/>
    </source>
</evidence>
<reference evidence="11" key="3">
    <citation type="submission" date="2025-09" db="UniProtKB">
        <authorList>
            <consortium name="Ensembl"/>
        </authorList>
    </citation>
    <scope>IDENTIFICATION</scope>
</reference>
<dbReference type="STRING" id="51511.ENSCSAVP00000011268"/>
<dbReference type="InterPro" id="IPR036691">
    <property type="entry name" value="Endo/exonu/phosph_ase_sf"/>
</dbReference>
<evidence type="ECO:0000256" key="7">
    <source>
        <dbReference type="ARBA" id="ARBA00022801"/>
    </source>
</evidence>
<dbReference type="eggNOG" id="KOG2756">
    <property type="taxonomic scope" value="Eukaryota"/>
</dbReference>
<dbReference type="GO" id="GO:0003697">
    <property type="term" value="F:single-stranded DNA binding"/>
    <property type="evidence" value="ECO:0007669"/>
    <property type="project" value="TreeGrafter"/>
</dbReference>
<reference evidence="12" key="1">
    <citation type="submission" date="2003-08" db="EMBL/GenBank/DDBJ databases">
        <authorList>
            <person name="Birren B."/>
            <person name="Nusbaum C."/>
            <person name="Abebe A."/>
            <person name="Abouelleil A."/>
            <person name="Adekoya E."/>
            <person name="Ait-zahra M."/>
            <person name="Allen N."/>
            <person name="Allen T."/>
            <person name="An P."/>
            <person name="Anderson M."/>
            <person name="Anderson S."/>
            <person name="Arachchi H."/>
            <person name="Armbruster J."/>
            <person name="Bachantsang P."/>
            <person name="Baldwin J."/>
            <person name="Barry A."/>
            <person name="Bayul T."/>
            <person name="Blitshsteyn B."/>
            <person name="Bloom T."/>
            <person name="Blye J."/>
            <person name="Boguslavskiy L."/>
            <person name="Borowsky M."/>
            <person name="Boukhgalter B."/>
            <person name="Brunache A."/>
            <person name="Butler J."/>
            <person name="Calixte N."/>
            <person name="Calvo S."/>
            <person name="Camarata J."/>
            <person name="Campo K."/>
            <person name="Chang J."/>
            <person name="Cheshatsang Y."/>
            <person name="Citroen M."/>
            <person name="Collymore A."/>
            <person name="Considine T."/>
            <person name="Cook A."/>
            <person name="Cooke P."/>
            <person name="Corum B."/>
            <person name="Cuomo C."/>
            <person name="David R."/>
            <person name="Dawoe T."/>
            <person name="Degray S."/>
            <person name="Dodge S."/>
            <person name="Dooley K."/>
            <person name="Dorje P."/>
            <person name="Dorjee K."/>
            <person name="Dorris L."/>
            <person name="Duffey N."/>
            <person name="Dupes A."/>
            <person name="Elkins T."/>
            <person name="Engels R."/>
            <person name="Erickson J."/>
            <person name="Farina A."/>
            <person name="Faro S."/>
            <person name="Ferreira P."/>
            <person name="Fischer H."/>
            <person name="Fitzgerald M."/>
            <person name="Foley K."/>
            <person name="Gage D."/>
            <person name="Galagan J."/>
            <person name="Gearin G."/>
            <person name="Gnerre S."/>
            <person name="Gnirke A."/>
            <person name="Goyette A."/>
            <person name="Graham J."/>
            <person name="Grandbois E."/>
            <person name="Gyaltsen K."/>
            <person name="Hafez N."/>
            <person name="Hagopian D."/>
            <person name="Hagos B."/>
            <person name="Hall J."/>
            <person name="Hatcher B."/>
            <person name="Heller A."/>
            <person name="Higgins H."/>
            <person name="Honan T."/>
            <person name="Horn A."/>
            <person name="Houde N."/>
            <person name="Hughes L."/>
            <person name="Hulme W."/>
            <person name="Husby E."/>
            <person name="Iliev I."/>
            <person name="Jaffe D."/>
            <person name="Jones C."/>
            <person name="Kamal M."/>
            <person name="Kamat A."/>
            <person name="Kamvysselis M."/>
            <person name="Karlsson E."/>
            <person name="Kells C."/>
            <person name="Kieu A."/>
            <person name="Kisner P."/>
            <person name="Kodira C."/>
            <person name="Kulbokas E."/>
            <person name="Labutti K."/>
            <person name="Lama D."/>
            <person name="Landers T."/>
            <person name="Leger J."/>
            <person name="Levine S."/>
            <person name="Lewis D."/>
            <person name="Lewis T."/>
            <person name="Lindblad-toh K."/>
            <person name="Liu X."/>
            <person name="Lokyitsang T."/>
            <person name="Lokyitsang Y."/>
            <person name="Lucien O."/>
            <person name="Lui A."/>
            <person name="Ma L.J."/>
            <person name="Mabbitt R."/>
            <person name="Macdonald J."/>
            <person name="Maclean C."/>
            <person name="Major J."/>
            <person name="Manning J."/>
            <person name="Marabella R."/>
            <person name="Maru K."/>
            <person name="Matthews C."/>
            <person name="Mauceli E."/>
            <person name="Mccarthy M."/>
            <person name="Mcdonough S."/>
            <person name="Mcghee T."/>
            <person name="Meldrim J."/>
            <person name="Meneus L."/>
            <person name="Mesirov J."/>
            <person name="Mihalev A."/>
            <person name="Mihova T."/>
            <person name="Mikkelsen T."/>
            <person name="Mlenga V."/>
            <person name="Moru K."/>
            <person name="Mozes J."/>
            <person name="Mulrain L."/>
            <person name="Munson G."/>
            <person name="Naylor J."/>
            <person name="Newes C."/>
            <person name="Nguyen C."/>
            <person name="Nguyen N."/>
            <person name="Nguyen T."/>
            <person name="Nicol R."/>
            <person name="Nielsen C."/>
            <person name="Nizzari M."/>
            <person name="Norbu C."/>
            <person name="Norbu N."/>
            <person name="O'donnell P."/>
            <person name="Okoawo O."/>
            <person name="O'leary S."/>
            <person name="Omotosho B."/>
            <person name="O'neill K."/>
            <person name="Osman S."/>
            <person name="Parker S."/>
            <person name="Perrin D."/>
            <person name="Phunkhang P."/>
            <person name="Piqani B."/>
            <person name="Purcell S."/>
            <person name="Rachupka T."/>
            <person name="Ramasamy U."/>
            <person name="Rameau R."/>
            <person name="Ray V."/>
            <person name="Raymond C."/>
            <person name="Retta R."/>
            <person name="Richardson S."/>
            <person name="Rise C."/>
            <person name="Rodriguez J."/>
            <person name="Rogers J."/>
            <person name="Rogov P."/>
            <person name="Rutman M."/>
            <person name="Schupbach R."/>
            <person name="Seaman C."/>
            <person name="Settipalli S."/>
            <person name="Sharpe T."/>
            <person name="Sheridan J."/>
            <person name="Sherpa N."/>
            <person name="Shi J."/>
            <person name="Smirnov S."/>
            <person name="Smith C."/>
            <person name="Sougnez C."/>
            <person name="Spencer B."/>
            <person name="Stalker J."/>
            <person name="Stange-thomann N."/>
            <person name="Stavropoulos S."/>
            <person name="Stetson K."/>
            <person name="Stone C."/>
            <person name="Stone S."/>
            <person name="Stubbs M."/>
            <person name="Talamas J."/>
            <person name="Tchuinga P."/>
            <person name="Tenzing P."/>
            <person name="Tesfaye S."/>
            <person name="Theodore J."/>
            <person name="Thoulutsang Y."/>
            <person name="Topham K."/>
            <person name="Towey S."/>
            <person name="Tsamla T."/>
            <person name="Tsomo N."/>
            <person name="Vallee D."/>
            <person name="Vassiliev H."/>
            <person name="Venkataraman V."/>
            <person name="Vinson J."/>
            <person name="Vo A."/>
            <person name="Wade C."/>
            <person name="Wang S."/>
            <person name="Wangchuk T."/>
            <person name="Wangdi T."/>
            <person name="Whittaker C."/>
            <person name="Wilkinson J."/>
            <person name="Wu Y."/>
            <person name="Wyman D."/>
            <person name="Yadav S."/>
            <person name="Yang S."/>
            <person name="Yang X."/>
            <person name="Yeager S."/>
            <person name="Yee E."/>
            <person name="Young G."/>
            <person name="Zainoun J."/>
            <person name="Zembeck L."/>
            <person name="Zimmer A."/>
            <person name="Zody M."/>
            <person name="Lander E."/>
        </authorList>
    </citation>
    <scope>NUCLEOTIDE SEQUENCE [LARGE SCALE GENOMIC DNA]</scope>
</reference>
<organism evidence="11 12">
    <name type="scientific">Ciona savignyi</name>
    <name type="common">Pacific transparent sea squirt</name>
    <dbReference type="NCBI Taxonomy" id="51511"/>
    <lineage>
        <taxon>Eukaryota</taxon>
        <taxon>Metazoa</taxon>
        <taxon>Chordata</taxon>
        <taxon>Tunicata</taxon>
        <taxon>Ascidiacea</taxon>
        <taxon>Phlebobranchia</taxon>
        <taxon>Cionidae</taxon>
        <taxon>Ciona</taxon>
    </lineage>
</organism>
<dbReference type="GO" id="GO:0070260">
    <property type="term" value="F:5'-tyrosyl-DNA phosphodiesterase activity"/>
    <property type="evidence" value="ECO:0007669"/>
    <property type="project" value="TreeGrafter"/>
</dbReference>
<reference evidence="11" key="2">
    <citation type="submission" date="2025-08" db="UniProtKB">
        <authorList>
            <consortium name="Ensembl"/>
        </authorList>
    </citation>
    <scope>IDENTIFICATION</scope>
</reference>
<dbReference type="PANTHER" id="PTHR15822:SF4">
    <property type="entry name" value="TYROSYL-DNA PHOSPHODIESTERASE 2"/>
    <property type="match status" value="1"/>
</dbReference>
<keyword evidence="6" id="KW-0227">DNA damage</keyword>
<protein>
    <recommendedName>
        <fullName evidence="13">Endonuclease/exonuclease/phosphatase domain-containing protein</fullName>
    </recommendedName>
</protein>
<evidence type="ECO:0000256" key="10">
    <source>
        <dbReference type="ARBA" id="ARBA00023242"/>
    </source>
</evidence>
<dbReference type="GeneTree" id="ENSGT00390000014242"/>
<comment type="cofactor">
    <cofactor evidence="2">
        <name>Mg(2+)</name>
        <dbReference type="ChEBI" id="CHEBI:18420"/>
    </cofactor>
</comment>
<dbReference type="HOGENOM" id="CLU_1285862_0_0_1"/>
<dbReference type="Gene3D" id="3.60.10.10">
    <property type="entry name" value="Endonuclease/exonuclease/phosphatase"/>
    <property type="match status" value="1"/>
</dbReference>
<dbReference type="InParanoid" id="H2Z106"/>
<dbReference type="GO" id="GO:0046872">
    <property type="term" value="F:metal ion binding"/>
    <property type="evidence" value="ECO:0007669"/>
    <property type="project" value="UniProtKB-KW"/>
</dbReference>
<dbReference type="GO" id="GO:0016605">
    <property type="term" value="C:PML body"/>
    <property type="evidence" value="ECO:0007669"/>
    <property type="project" value="TreeGrafter"/>
</dbReference>
<evidence type="ECO:0000256" key="5">
    <source>
        <dbReference type="ARBA" id="ARBA00022723"/>
    </source>
</evidence>
<dbReference type="GO" id="GO:0004518">
    <property type="term" value="F:nuclease activity"/>
    <property type="evidence" value="ECO:0007669"/>
    <property type="project" value="UniProtKB-KW"/>
</dbReference>
<dbReference type="SUPFAM" id="SSF56219">
    <property type="entry name" value="DNase I-like"/>
    <property type="match status" value="1"/>
</dbReference>
<dbReference type="GO" id="GO:0006302">
    <property type="term" value="P:double-strand break repair"/>
    <property type="evidence" value="ECO:0007669"/>
    <property type="project" value="TreeGrafter"/>
</dbReference>